<dbReference type="PROSITE" id="PS51257">
    <property type="entry name" value="PROKAR_LIPOPROTEIN"/>
    <property type="match status" value="1"/>
</dbReference>
<organism evidence="1">
    <name type="scientific">candidate division WOR-3 bacterium</name>
    <dbReference type="NCBI Taxonomy" id="2052148"/>
    <lineage>
        <taxon>Bacteria</taxon>
        <taxon>Bacteria division WOR-3</taxon>
    </lineage>
</organism>
<dbReference type="Proteomes" id="UP000885672">
    <property type="component" value="Unassembled WGS sequence"/>
</dbReference>
<gene>
    <name evidence="1" type="ORF">ENN51_02635</name>
</gene>
<evidence type="ECO:0000313" key="1">
    <source>
        <dbReference type="EMBL" id="HDQ99169.1"/>
    </source>
</evidence>
<dbReference type="EMBL" id="DSBX01000102">
    <property type="protein sequence ID" value="HDQ99169.1"/>
    <property type="molecule type" value="Genomic_DNA"/>
</dbReference>
<evidence type="ECO:0008006" key="2">
    <source>
        <dbReference type="Google" id="ProtNLM"/>
    </source>
</evidence>
<reference evidence="1" key="1">
    <citation type="journal article" date="2020" name="mSystems">
        <title>Genome- and Community-Level Interaction Insights into Carbon Utilization and Element Cycling Functions of Hydrothermarchaeota in Hydrothermal Sediment.</title>
        <authorList>
            <person name="Zhou Z."/>
            <person name="Liu Y."/>
            <person name="Xu W."/>
            <person name="Pan J."/>
            <person name="Luo Z.H."/>
            <person name="Li M."/>
        </authorList>
    </citation>
    <scope>NUCLEOTIDE SEQUENCE [LARGE SCALE GENOMIC DNA]</scope>
    <source>
        <strain evidence="1">SpSt-1182</strain>
    </source>
</reference>
<sequence>MRYGQVAFAAVLVAALLGAGCPARYAVKKSQLEVAAVEAFLDAMVADDEVAQATLISPAWLADEGIDLDDDYEEYMINGYTPSGYRIIGVKDGIVTAEIEFERGGAHRITFLVREEKGRGYIVSGSVEDGYDFGEPTWINPWQEVESNIR</sequence>
<name>A0A7V0XEV7_UNCW3</name>
<dbReference type="AlphaFoldDB" id="A0A7V0XEV7"/>
<proteinExistence type="predicted"/>
<comment type="caution">
    <text evidence="1">The sequence shown here is derived from an EMBL/GenBank/DDBJ whole genome shotgun (WGS) entry which is preliminary data.</text>
</comment>
<accession>A0A7V0XEV7</accession>
<protein>
    <recommendedName>
        <fullName evidence="2">DUF4864 domain-containing protein</fullName>
    </recommendedName>
</protein>